<dbReference type="Gramene" id="EOY28722">
    <property type="protein sequence ID" value="EOY28722"/>
    <property type="gene ID" value="TCM_030241"/>
</dbReference>
<dbReference type="Proteomes" id="UP000026915">
    <property type="component" value="Chromosome 6"/>
</dbReference>
<evidence type="ECO:0000313" key="1">
    <source>
        <dbReference type="EMBL" id="EOY28722.1"/>
    </source>
</evidence>
<dbReference type="InParanoid" id="A0A061GHW0"/>
<sequence>MTGEPIRIGGVPLLMDGDGTGGYIETMGKLVGFLVPVSQKPGSHNSLMEVNDLREKGRKIKLCAMENMAMVFGFGLEDCLFGFVGPRPVVTDCISQHASKPTRVNKKTKGKAKSAVAVLSYSNYLRSTEEDTEEWSMINAAELNSR</sequence>
<organism evidence="1 2">
    <name type="scientific">Theobroma cacao</name>
    <name type="common">Cacao</name>
    <name type="synonym">Cocoa</name>
    <dbReference type="NCBI Taxonomy" id="3641"/>
    <lineage>
        <taxon>Eukaryota</taxon>
        <taxon>Viridiplantae</taxon>
        <taxon>Streptophyta</taxon>
        <taxon>Embryophyta</taxon>
        <taxon>Tracheophyta</taxon>
        <taxon>Spermatophyta</taxon>
        <taxon>Magnoliopsida</taxon>
        <taxon>eudicotyledons</taxon>
        <taxon>Gunneridae</taxon>
        <taxon>Pentapetalae</taxon>
        <taxon>rosids</taxon>
        <taxon>malvids</taxon>
        <taxon>Malvales</taxon>
        <taxon>Malvaceae</taxon>
        <taxon>Byttnerioideae</taxon>
        <taxon>Theobroma</taxon>
    </lineage>
</organism>
<protein>
    <submittedName>
        <fullName evidence="1">Uncharacterized protein</fullName>
    </submittedName>
</protein>
<dbReference type="AlphaFoldDB" id="A0A061GHW0"/>
<gene>
    <name evidence="1" type="ORF">TCM_030241</name>
</gene>
<name>A0A061GHW0_THECC</name>
<proteinExistence type="predicted"/>
<keyword evidence="2" id="KW-1185">Reference proteome</keyword>
<reference evidence="1 2" key="1">
    <citation type="journal article" date="2013" name="Genome Biol.">
        <title>The genome sequence of the most widely cultivated cacao type and its use to identify candidate genes regulating pod color.</title>
        <authorList>
            <person name="Motamayor J.C."/>
            <person name="Mockaitis K."/>
            <person name="Schmutz J."/>
            <person name="Haiminen N."/>
            <person name="Iii D.L."/>
            <person name="Cornejo O."/>
            <person name="Findley S.D."/>
            <person name="Zheng P."/>
            <person name="Utro F."/>
            <person name="Royaert S."/>
            <person name="Saski C."/>
            <person name="Jenkins J."/>
            <person name="Podicheti R."/>
            <person name="Zhao M."/>
            <person name="Scheffler B.E."/>
            <person name="Stack J.C."/>
            <person name="Feltus F.A."/>
            <person name="Mustiga G.M."/>
            <person name="Amores F."/>
            <person name="Phillips W."/>
            <person name="Marelli J.P."/>
            <person name="May G.D."/>
            <person name="Shapiro H."/>
            <person name="Ma J."/>
            <person name="Bustamante C.D."/>
            <person name="Schnell R.J."/>
            <person name="Main D."/>
            <person name="Gilbert D."/>
            <person name="Parida L."/>
            <person name="Kuhn D.N."/>
        </authorList>
    </citation>
    <scope>NUCLEOTIDE SEQUENCE [LARGE SCALE GENOMIC DNA]</scope>
    <source>
        <strain evidence="2">cv. Matina 1-6</strain>
    </source>
</reference>
<dbReference type="EMBL" id="CM001884">
    <property type="protein sequence ID" value="EOY28722.1"/>
    <property type="molecule type" value="Genomic_DNA"/>
</dbReference>
<accession>A0A061GHW0</accession>
<dbReference type="HOGENOM" id="CLU_1780802_0_0_1"/>
<evidence type="ECO:0000313" key="2">
    <source>
        <dbReference type="Proteomes" id="UP000026915"/>
    </source>
</evidence>